<keyword evidence="12 19" id="KW-0067">ATP-binding</keyword>
<keyword evidence="9" id="KW-0677">Repeat</keyword>
<evidence type="ECO:0000256" key="21">
    <source>
        <dbReference type="SAM" id="SignalP"/>
    </source>
</evidence>
<protein>
    <recommendedName>
        <fullName evidence="3">non-specific serine/threonine protein kinase</fullName>
        <ecNumber evidence="3">2.7.11.1</ecNumber>
    </recommendedName>
</protein>
<proteinExistence type="inferred from homology"/>
<dbReference type="FunFam" id="1.10.510.10:FF:000016">
    <property type="entry name" value="Somatic embryogenesis receptor-like kinase 1"/>
    <property type="match status" value="1"/>
</dbReference>
<evidence type="ECO:0000256" key="14">
    <source>
        <dbReference type="ARBA" id="ARBA00023136"/>
    </source>
</evidence>
<dbReference type="GO" id="GO:0004674">
    <property type="term" value="F:protein serine/threonine kinase activity"/>
    <property type="evidence" value="ECO:0007669"/>
    <property type="project" value="UniProtKB-KW"/>
</dbReference>
<dbReference type="SMART" id="SM00220">
    <property type="entry name" value="S_TKc"/>
    <property type="match status" value="1"/>
</dbReference>
<dbReference type="Proteomes" id="UP001280121">
    <property type="component" value="Unassembled WGS sequence"/>
</dbReference>
<evidence type="ECO:0000313" key="23">
    <source>
        <dbReference type="EMBL" id="KAK2636530.1"/>
    </source>
</evidence>
<comment type="catalytic activity">
    <reaction evidence="17">
        <text>L-threonyl-[protein] + ATP = O-phospho-L-threonyl-[protein] + ADP + H(+)</text>
        <dbReference type="Rhea" id="RHEA:46608"/>
        <dbReference type="Rhea" id="RHEA-COMP:11060"/>
        <dbReference type="Rhea" id="RHEA-COMP:11605"/>
        <dbReference type="ChEBI" id="CHEBI:15378"/>
        <dbReference type="ChEBI" id="CHEBI:30013"/>
        <dbReference type="ChEBI" id="CHEBI:30616"/>
        <dbReference type="ChEBI" id="CHEBI:61977"/>
        <dbReference type="ChEBI" id="CHEBI:456216"/>
        <dbReference type="EC" id="2.7.11.1"/>
    </reaction>
</comment>
<keyword evidence="11" id="KW-0418">Kinase</keyword>
<keyword evidence="15" id="KW-0675">Receptor</keyword>
<keyword evidence="10 19" id="KW-0547">Nucleotide-binding</keyword>
<comment type="caution">
    <text evidence="23">The sequence shown here is derived from an EMBL/GenBank/DDBJ whole genome shotgun (WGS) entry which is preliminary data.</text>
</comment>
<dbReference type="Gene3D" id="3.30.200.20">
    <property type="entry name" value="Phosphorylase Kinase, domain 1"/>
    <property type="match status" value="1"/>
</dbReference>
<keyword evidence="16" id="KW-0325">Glycoprotein</keyword>
<comment type="subcellular location">
    <subcellularLocation>
        <location evidence="1">Membrane</location>
        <topology evidence="1">Single-pass type I membrane protein</topology>
    </subcellularLocation>
</comment>
<keyword evidence="13 20" id="KW-1133">Transmembrane helix</keyword>
<evidence type="ECO:0000256" key="4">
    <source>
        <dbReference type="ARBA" id="ARBA00022527"/>
    </source>
</evidence>
<dbReference type="Gene3D" id="1.10.510.10">
    <property type="entry name" value="Transferase(Phosphotransferase) domain 1"/>
    <property type="match status" value="1"/>
</dbReference>
<evidence type="ECO:0000256" key="7">
    <source>
        <dbReference type="ARBA" id="ARBA00022692"/>
    </source>
</evidence>
<evidence type="ECO:0000256" key="17">
    <source>
        <dbReference type="ARBA" id="ARBA00047899"/>
    </source>
</evidence>
<keyword evidence="5" id="KW-0433">Leucine-rich repeat</keyword>
<dbReference type="GO" id="GO:0048638">
    <property type="term" value="P:regulation of developmental growth"/>
    <property type="evidence" value="ECO:0007669"/>
    <property type="project" value="UniProtKB-ARBA"/>
</dbReference>
<dbReference type="SUPFAM" id="SSF52058">
    <property type="entry name" value="L domain-like"/>
    <property type="match status" value="1"/>
</dbReference>
<keyword evidence="6" id="KW-0808">Transferase</keyword>
<evidence type="ECO:0000256" key="15">
    <source>
        <dbReference type="ARBA" id="ARBA00023170"/>
    </source>
</evidence>
<dbReference type="EMBL" id="JANJYI010000009">
    <property type="protein sequence ID" value="KAK2636530.1"/>
    <property type="molecule type" value="Genomic_DNA"/>
</dbReference>
<evidence type="ECO:0000256" key="16">
    <source>
        <dbReference type="ARBA" id="ARBA00023180"/>
    </source>
</evidence>
<dbReference type="InterPro" id="IPR013210">
    <property type="entry name" value="LRR_N_plant-typ"/>
</dbReference>
<dbReference type="Pfam" id="PF00560">
    <property type="entry name" value="LRR_1"/>
    <property type="match status" value="1"/>
</dbReference>
<comment type="similarity">
    <text evidence="2">Belongs to the protein kinase superfamily. Ser/Thr protein kinase family.</text>
</comment>
<evidence type="ECO:0000313" key="24">
    <source>
        <dbReference type="Proteomes" id="UP001280121"/>
    </source>
</evidence>
<keyword evidence="14 20" id="KW-0472">Membrane</keyword>
<reference evidence="23" key="1">
    <citation type="journal article" date="2023" name="Plant J.">
        <title>Genome sequences and population genomics provide insights into the demographic history, inbreeding, and mutation load of two 'living fossil' tree species of Dipteronia.</title>
        <authorList>
            <person name="Feng Y."/>
            <person name="Comes H.P."/>
            <person name="Chen J."/>
            <person name="Zhu S."/>
            <person name="Lu R."/>
            <person name="Zhang X."/>
            <person name="Li P."/>
            <person name="Qiu J."/>
            <person name="Olsen K.M."/>
            <person name="Qiu Y."/>
        </authorList>
    </citation>
    <scope>NUCLEOTIDE SEQUENCE</scope>
    <source>
        <strain evidence="23">KIB01</strain>
    </source>
</reference>
<gene>
    <name evidence="23" type="ORF">Ddye_031322</name>
</gene>
<evidence type="ECO:0000256" key="12">
    <source>
        <dbReference type="ARBA" id="ARBA00022840"/>
    </source>
</evidence>
<evidence type="ECO:0000256" key="2">
    <source>
        <dbReference type="ARBA" id="ARBA00008684"/>
    </source>
</evidence>
<keyword evidence="7 20" id="KW-0812">Transmembrane</keyword>
<name>A0AAD9TI35_9ROSI</name>
<feature type="binding site" evidence="19">
    <location>
        <position position="331"/>
    </location>
    <ligand>
        <name>ATP</name>
        <dbReference type="ChEBI" id="CHEBI:30616"/>
    </ligand>
</feature>
<dbReference type="Pfam" id="PF07714">
    <property type="entry name" value="PK_Tyr_Ser-Thr"/>
    <property type="match status" value="1"/>
</dbReference>
<organism evidence="23 24">
    <name type="scientific">Dipteronia dyeriana</name>
    <dbReference type="NCBI Taxonomy" id="168575"/>
    <lineage>
        <taxon>Eukaryota</taxon>
        <taxon>Viridiplantae</taxon>
        <taxon>Streptophyta</taxon>
        <taxon>Embryophyta</taxon>
        <taxon>Tracheophyta</taxon>
        <taxon>Spermatophyta</taxon>
        <taxon>Magnoliopsida</taxon>
        <taxon>eudicotyledons</taxon>
        <taxon>Gunneridae</taxon>
        <taxon>Pentapetalae</taxon>
        <taxon>rosids</taxon>
        <taxon>malvids</taxon>
        <taxon>Sapindales</taxon>
        <taxon>Sapindaceae</taxon>
        <taxon>Hippocastanoideae</taxon>
        <taxon>Acereae</taxon>
        <taxon>Dipteronia</taxon>
    </lineage>
</organism>
<sequence>MENINSFMFWRVGFLVLVLIGISSATLSPAGINFEVVALMAIKIALHDPYNVLENWDINSVDPCSWRMITCTSDGYVSALGLPSQSLSGTLSPGIGNLTNLQSVLLQNNAISGSIPATLGKLEKLQTLDLSNNAFIGEMPDSLGALRNLNYLRLNNNSLSGPCPDTLSKIEGLTLVDLSYNNLSGSLPKISARTFKVTGNPLICGPKANNCSSVFPEPLSLPPNGLKDQSDSGMKSHRVAVAFGASFGAAFSVILIIGLLVWLRYRHNQQIFFDVNEQYDPEVCLGHLKRYTFKELRAATNHFNSKNILGRGGFGIVYKGNLSDGTLVAVKRLKDYNIAGGEVQFQTEVETISLAVHRNLLRLCGFCTTENERLLVYPYMPNGSVASRLRDHIHGRPALDWTRRKRIALGTARGLLYLHEQCDPKIIHRDVKAANILLDEDFEAVVGDFGLAKLLDHRDSHVTTAVRGTVGHIAPEYLSTGQSSEKTDVFGFGILLLELITGQKALDFGRAANQKGVMLDCVKKLHLDGKLNQLVDKDLKGNFDRIELDEIVQVALLCTQFNPSHRPKMSEVLKMLEGDGLAEKWEASQKVETPRIRSCEKRYSDFIEESSLVIEAMELSGPR</sequence>
<evidence type="ECO:0000256" key="3">
    <source>
        <dbReference type="ARBA" id="ARBA00012513"/>
    </source>
</evidence>
<evidence type="ECO:0000256" key="11">
    <source>
        <dbReference type="ARBA" id="ARBA00022777"/>
    </source>
</evidence>
<dbReference type="InterPro" id="IPR000719">
    <property type="entry name" value="Prot_kinase_dom"/>
</dbReference>
<dbReference type="PANTHER" id="PTHR47988">
    <property type="entry name" value="SOMATIC EMBRYOGENESIS RECEPTOR KINASE 1"/>
    <property type="match status" value="1"/>
</dbReference>
<evidence type="ECO:0000256" key="1">
    <source>
        <dbReference type="ARBA" id="ARBA00004479"/>
    </source>
</evidence>
<keyword evidence="24" id="KW-1185">Reference proteome</keyword>
<dbReference type="InterPro" id="IPR017441">
    <property type="entry name" value="Protein_kinase_ATP_BS"/>
</dbReference>
<dbReference type="PROSITE" id="PS50011">
    <property type="entry name" value="PROTEIN_KINASE_DOM"/>
    <property type="match status" value="1"/>
</dbReference>
<feature type="signal peptide" evidence="21">
    <location>
        <begin position="1"/>
        <end position="25"/>
    </location>
</feature>
<evidence type="ECO:0000256" key="18">
    <source>
        <dbReference type="ARBA" id="ARBA00048679"/>
    </source>
</evidence>
<dbReference type="InterPro" id="IPR001245">
    <property type="entry name" value="Ser-Thr/Tyr_kinase_cat_dom"/>
</dbReference>
<comment type="catalytic activity">
    <reaction evidence="18">
        <text>L-seryl-[protein] + ATP = O-phospho-L-seryl-[protein] + ADP + H(+)</text>
        <dbReference type="Rhea" id="RHEA:17989"/>
        <dbReference type="Rhea" id="RHEA-COMP:9863"/>
        <dbReference type="Rhea" id="RHEA-COMP:11604"/>
        <dbReference type="ChEBI" id="CHEBI:15378"/>
        <dbReference type="ChEBI" id="CHEBI:29999"/>
        <dbReference type="ChEBI" id="CHEBI:30616"/>
        <dbReference type="ChEBI" id="CHEBI:83421"/>
        <dbReference type="ChEBI" id="CHEBI:456216"/>
        <dbReference type="EC" id="2.7.11.1"/>
    </reaction>
</comment>
<accession>A0AAD9TI35</accession>
<dbReference type="InterPro" id="IPR011009">
    <property type="entry name" value="Kinase-like_dom_sf"/>
</dbReference>
<evidence type="ECO:0000256" key="20">
    <source>
        <dbReference type="SAM" id="Phobius"/>
    </source>
</evidence>
<evidence type="ECO:0000256" key="6">
    <source>
        <dbReference type="ARBA" id="ARBA00022679"/>
    </source>
</evidence>
<dbReference type="InterPro" id="IPR008271">
    <property type="entry name" value="Ser/Thr_kinase_AS"/>
</dbReference>
<dbReference type="PROSITE" id="PS00108">
    <property type="entry name" value="PROTEIN_KINASE_ST"/>
    <property type="match status" value="1"/>
</dbReference>
<evidence type="ECO:0000256" key="10">
    <source>
        <dbReference type="ARBA" id="ARBA00022741"/>
    </source>
</evidence>
<evidence type="ECO:0000256" key="5">
    <source>
        <dbReference type="ARBA" id="ARBA00022614"/>
    </source>
</evidence>
<dbReference type="GO" id="GO:0005524">
    <property type="term" value="F:ATP binding"/>
    <property type="evidence" value="ECO:0007669"/>
    <property type="project" value="UniProtKB-UniRule"/>
</dbReference>
<evidence type="ECO:0000256" key="9">
    <source>
        <dbReference type="ARBA" id="ARBA00022737"/>
    </source>
</evidence>
<feature type="domain" description="Protein kinase" evidence="22">
    <location>
        <begin position="303"/>
        <end position="586"/>
    </location>
</feature>
<keyword evidence="8 21" id="KW-0732">Signal</keyword>
<evidence type="ECO:0000256" key="13">
    <source>
        <dbReference type="ARBA" id="ARBA00022989"/>
    </source>
</evidence>
<dbReference type="AlphaFoldDB" id="A0AAD9TI35"/>
<dbReference type="Gene3D" id="3.80.10.10">
    <property type="entry name" value="Ribonuclease Inhibitor"/>
    <property type="match status" value="1"/>
</dbReference>
<dbReference type="GO" id="GO:0016020">
    <property type="term" value="C:membrane"/>
    <property type="evidence" value="ECO:0007669"/>
    <property type="project" value="UniProtKB-SubCell"/>
</dbReference>
<dbReference type="InterPro" id="IPR001611">
    <property type="entry name" value="Leu-rich_rpt"/>
</dbReference>
<dbReference type="InterPro" id="IPR025875">
    <property type="entry name" value="Leu-rich_rpt_4"/>
</dbReference>
<dbReference type="Pfam" id="PF12799">
    <property type="entry name" value="LRR_4"/>
    <property type="match status" value="1"/>
</dbReference>
<dbReference type="EC" id="2.7.11.1" evidence="3"/>
<dbReference type="FunFam" id="3.30.200.20:FF:000015">
    <property type="entry name" value="Somatic embryogenesis receptor kinase 1"/>
    <property type="match status" value="1"/>
</dbReference>
<feature type="chain" id="PRO_5042028309" description="non-specific serine/threonine protein kinase" evidence="21">
    <location>
        <begin position="26"/>
        <end position="623"/>
    </location>
</feature>
<feature type="transmembrane region" description="Helical" evidence="20">
    <location>
        <begin position="239"/>
        <end position="263"/>
    </location>
</feature>
<evidence type="ECO:0000256" key="19">
    <source>
        <dbReference type="PROSITE-ProRule" id="PRU10141"/>
    </source>
</evidence>
<dbReference type="SUPFAM" id="SSF56112">
    <property type="entry name" value="Protein kinase-like (PK-like)"/>
    <property type="match status" value="1"/>
</dbReference>
<dbReference type="PROSITE" id="PS00107">
    <property type="entry name" value="PROTEIN_KINASE_ATP"/>
    <property type="match status" value="1"/>
</dbReference>
<dbReference type="Pfam" id="PF08263">
    <property type="entry name" value="LRRNT_2"/>
    <property type="match status" value="1"/>
</dbReference>
<dbReference type="InterPro" id="IPR032675">
    <property type="entry name" value="LRR_dom_sf"/>
</dbReference>
<evidence type="ECO:0000259" key="22">
    <source>
        <dbReference type="PROSITE" id="PS50011"/>
    </source>
</evidence>
<dbReference type="FunFam" id="3.80.10.10:FF:000021">
    <property type="entry name" value="Putative LRR receptor-like serine/threonine-protein kinase"/>
    <property type="match status" value="1"/>
</dbReference>
<evidence type="ECO:0000256" key="8">
    <source>
        <dbReference type="ARBA" id="ARBA00022729"/>
    </source>
</evidence>
<keyword evidence="4" id="KW-0723">Serine/threonine-protein kinase</keyword>